<keyword evidence="3" id="KW-0169">Cobalamin biosynthesis</keyword>
<dbReference type="UniPathway" id="UPA00148"/>
<dbReference type="SUPFAM" id="SSF53790">
    <property type="entry name" value="Tetrapyrrole methylase"/>
    <property type="match status" value="1"/>
</dbReference>
<comment type="pathway">
    <text evidence="1">Cofactor biosynthesis; adenosylcobalamin biosynthesis.</text>
</comment>
<dbReference type="Gene3D" id="3.30.950.10">
    <property type="entry name" value="Methyltransferase, Cobalt-precorrin-4 Transmethylase, Domain 2"/>
    <property type="match status" value="1"/>
</dbReference>
<protein>
    <submittedName>
        <fullName evidence="9">Precorrin-2 C(20)-methyltransferase</fullName>
    </submittedName>
</protein>
<organism evidence="9 10">
    <name type="scientific">Candidatus Wallbacteria bacterium HGW-Wallbacteria-1</name>
    <dbReference type="NCBI Taxonomy" id="2013854"/>
    <lineage>
        <taxon>Bacteria</taxon>
        <taxon>Candidatus Walliibacteriota</taxon>
    </lineage>
</organism>
<dbReference type="InterPro" id="IPR014777">
    <property type="entry name" value="4pyrrole_Mease_sub1"/>
</dbReference>
<dbReference type="InterPro" id="IPR006364">
    <property type="entry name" value="CobI/CbiL/CobIJ_dom"/>
</dbReference>
<dbReference type="InterPro" id="IPR014776">
    <property type="entry name" value="4pyrrole_Mease_sub2"/>
</dbReference>
<dbReference type="EMBL" id="PGXC01000136">
    <property type="protein sequence ID" value="PKK87541.1"/>
    <property type="molecule type" value="Genomic_DNA"/>
</dbReference>
<evidence type="ECO:0000256" key="4">
    <source>
        <dbReference type="ARBA" id="ARBA00022603"/>
    </source>
</evidence>
<dbReference type="Gene3D" id="3.40.1010.10">
    <property type="entry name" value="Cobalt-precorrin-4 Transmethylase, Domain 1"/>
    <property type="match status" value="1"/>
</dbReference>
<dbReference type="GO" id="GO:0032259">
    <property type="term" value="P:methylation"/>
    <property type="evidence" value="ECO:0007669"/>
    <property type="project" value="UniProtKB-KW"/>
</dbReference>
<evidence type="ECO:0000256" key="7">
    <source>
        <dbReference type="PIRNR" id="PIRNR036427"/>
    </source>
</evidence>
<dbReference type="AlphaFoldDB" id="A0A2N1PGS8"/>
<gene>
    <name evidence="9" type="primary">cobI</name>
    <name evidence="9" type="ORF">CVV64_21935</name>
</gene>
<evidence type="ECO:0000256" key="5">
    <source>
        <dbReference type="ARBA" id="ARBA00022679"/>
    </source>
</evidence>
<comment type="caution">
    <text evidence="9">The sequence shown here is derived from an EMBL/GenBank/DDBJ whole genome shotgun (WGS) entry which is preliminary data.</text>
</comment>
<evidence type="ECO:0000256" key="1">
    <source>
        <dbReference type="ARBA" id="ARBA00004953"/>
    </source>
</evidence>
<dbReference type="GO" id="GO:0009236">
    <property type="term" value="P:cobalamin biosynthetic process"/>
    <property type="evidence" value="ECO:0007669"/>
    <property type="project" value="UniProtKB-UniRule"/>
</dbReference>
<keyword evidence="4 9" id="KW-0489">Methyltransferase</keyword>
<proteinExistence type="inferred from homology"/>
<evidence type="ECO:0000313" key="9">
    <source>
        <dbReference type="EMBL" id="PKK87541.1"/>
    </source>
</evidence>
<evidence type="ECO:0000256" key="3">
    <source>
        <dbReference type="ARBA" id="ARBA00022573"/>
    </source>
</evidence>
<comment type="similarity">
    <text evidence="2 7">Belongs to the precorrin methyltransferase family.</text>
</comment>
<keyword evidence="6" id="KW-0949">S-adenosyl-L-methionine</keyword>
<dbReference type="PANTHER" id="PTHR43467">
    <property type="entry name" value="COBALT-PRECORRIN-2 C(20)-METHYLTRANSFERASE"/>
    <property type="match status" value="1"/>
</dbReference>
<evidence type="ECO:0000313" key="10">
    <source>
        <dbReference type="Proteomes" id="UP000233256"/>
    </source>
</evidence>
<name>A0A2N1PGS8_9BACT</name>
<evidence type="ECO:0000259" key="8">
    <source>
        <dbReference type="Pfam" id="PF00590"/>
    </source>
</evidence>
<dbReference type="InterPro" id="IPR012382">
    <property type="entry name" value="CobI/CbiL"/>
</dbReference>
<evidence type="ECO:0000256" key="6">
    <source>
        <dbReference type="ARBA" id="ARBA00022691"/>
    </source>
</evidence>
<dbReference type="GO" id="GO:0030788">
    <property type="term" value="F:precorrin-2 C20-methyltransferase activity"/>
    <property type="evidence" value="ECO:0007669"/>
    <property type="project" value="InterPro"/>
</dbReference>
<dbReference type="PANTHER" id="PTHR43467:SF2">
    <property type="entry name" value="COBALT-PRECORRIN-2 C(20)-METHYLTRANSFERASE"/>
    <property type="match status" value="1"/>
</dbReference>
<dbReference type="InterPro" id="IPR000878">
    <property type="entry name" value="4pyrrol_Mease"/>
</dbReference>
<keyword evidence="5 9" id="KW-0808">Transferase</keyword>
<feature type="domain" description="Tetrapyrrole methylase" evidence="8">
    <location>
        <begin position="13"/>
        <end position="222"/>
    </location>
</feature>
<dbReference type="InterPro" id="IPR035996">
    <property type="entry name" value="4pyrrol_Methylase_sf"/>
</dbReference>
<dbReference type="Pfam" id="PF00590">
    <property type="entry name" value="TP_methylase"/>
    <property type="match status" value="1"/>
</dbReference>
<dbReference type="Proteomes" id="UP000233256">
    <property type="component" value="Unassembled WGS sequence"/>
</dbReference>
<sequence length="246" mass="27103">MVKPMTAAKKGIFYGIGVGPGDPDLLTVKAAKVLDACDVVITPVKKMGSSSVAFEIVKSHISDLSKVVEMNFPMISLSQEREALEKQWQENADEIEVLLNQGKDVAFITLGDPMVFSTYSYVMEYLLKRNIEIITLSGVPSFCNLGAQLNIPLTQGEESLGIVAMTQPVEEIRAILDAHQNIVVMKISANNAWMAEELEARGLEKSFVLVSNIGMETQQVVRDIDVLKGKIPYLSTLLIKKNYPLQ</sequence>
<reference evidence="9 10" key="1">
    <citation type="journal article" date="2017" name="ISME J.">
        <title>Potential for microbial H2 and metal transformations associated with novel bacteria and archaea in deep terrestrial subsurface sediments.</title>
        <authorList>
            <person name="Hernsdorf A.W."/>
            <person name="Amano Y."/>
            <person name="Miyakawa K."/>
            <person name="Ise K."/>
            <person name="Suzuki Y."/>
            <person name="Anantharaman K."/>
            <person name="Probst A."/>
            <person name="Burstein D."/>
            <person name="Thomas B.C."/>
            <person name="Banfield J.F."/>
        </authorList>
    </citation>
    <scope>NUCLEOTIDE SEQUENCE [LARGE SCALE GENOMIC DNA]</scope>
    <source>
        <strain evidence="9">HGW-Wallbacteria-1</strain>
    </source>
</reference>
<accession>A0A2N1PGS8</accession>
<evidence type="ECO:0000256" key="2">
    <source>
        <dbReference type="ARBA" id="ARBA00005879"/>
    </source>
</evidence>
<dbReference type="NCBIfam" id="TIGR01467">
    <property type="entry name" value="cobI_cbiL"/>
    <property type="match status" value="1"/>
</dbReference>
<dbReference type="CDD" id="cd11645">
    <property type="entry name" value="Precorrin_2_C20_MT"/>
    <property type="match status" value="1"/>
</dbReference>
<dbReference type="PIRSF" id="PIRSF036427">
    <property type="entry name" value="Precrrn-2_mtase"/>
    <property type="match status" value="1"/>
</dbReference>